<evidence type="ECO:0000256" key="3">
    <source>
        <dbReference type="ARBA" id="ARBA00021717"/>
    </source>
</evidence>
<evidence type="ECO:0000256" key="8">
    <source>
        <dbReference type="ARBA" id="ARBA00023143"/>
    </source>
</evidence>
<protein>
    <recommendedName>
        <fullName evidence="3 9">Flagellar biosynthetic protein FliR</fullName>
    </recommendedName>
</protein>
<dbReference type="Proteomes" id="UP001154420">
    <property type="component" value="Unassembled WGS sequence"/>
</dbReference>
<evidence type="ECO:0000256" key="6">
    <source>
        <dbReference type="ARBA" id="ARBA00022989"/>
    </source>
</evidence>
<feature type="transmembrane region" description="Helical" evidence="10">
    <location>
        <begin position="77"/>
        <end position="100"/>
    </location>
</feature>
<dbReference type="GO" id="GO:0044780">
    <property type="term" value="P:bacterial-type flagellum assembly"/>
    <property type="evidence" value="ECO:0007669"/>
    <property type="project" value="UniProtKB-UniRule"/>
</dbReference>
<dbReference type="EMBL" id="QZDT01000020">
    <property type="protein sequence ID" value="NBJ93499.1"/>
    <property type="molecule type" value="Genomic_DNA"/>
</dbReference>
<evidence type="ECO:0000313" key="11">
    <source>
        <dbReference type="EMBL" id="NBJ93499.1"/>
    </source>
</evidence>
<dbReference type="PANTHER" id="PTHR30065">
    <property type="entry name" value="FLAGELLAR BIOSYNTHETIC PROTEIN FLIR"/>
    <property type="match status" value="1"/>
</dbReference>
<comment type="similarity">
    <text evidence="2 10">Belongs to the FliR/MopE/SpaR family.</text>
</comment>
<keyword evidence="11" id="KW-0966">Cell projection</keyword>
<dbReference type="InterPro" id="IPR002010">
    <property type="entry name" value="T3SS_IM_R"/>
</dbReference>
<evidence type="ECO:0000256" key="10">
    <source>
        <dbReference type="RuleBase" id="RU362071"/>
    </source>
</evidence>
<feature type="transmembrane region" description="Helical" evidence="10">
    <location>
        <begin position="222"/>
        <end position="244"/>
    </location>
</feature>
<dbReference type="Pfam" id="PF01311">
    <property type="entry name" value="Bac_export_1"/>
    <property type="match status" value="1"/>
</dbReference>
<dbReference type="PANTHER" id="PTHR30065:SF1">
    <property type="entry name" value="SURFACE PRESENTATION OF ANTIGENS PROTEIN SPAR"/>
    <property type="match status" value="1"/>
</dbReference>
<evidence type="ECO:0000256" key="1">
    <source>
        <dbReference type="ARBA" id="ARBA00002578"/>
    </source>
</evidence>
<evidence type="ECO:0000256" key="5">
    <source>
        <dbReference type="ARBA" id="ARBA00022692"/>
    </source>
</evidence>
<comment type="subcellular location">
    <subcellularLocation>
        <location evidence="10">Cell membrane</location>
        <topology evidence="10">Multi-pass membrane protein</topology>
    </subcellularLocation>
    <subcellularLocation>
        <location evidence="10">Bacterial flagellum basal body</location>
    </subcellularLocation>
</comment>
<gene>
    <name evidence="11" type="primary">fliR</name>
    <name evidence="11" type="ORF">D5281_13065</name>
</gene>
<evidence type="ECO:0000313" key="12">
    <source>
        <dbReference type="Proteomes" id="UP001154420"/>
    </source>
</evidence>
<reference evidence="11" key="1">
    <citation type="submission" date="2018-09" db="EMBL/GenBank/DDBJ databases">
        <title>Murine metabolic-syndrome-specific gut microbial biobank.</title>
        <authorList>
            <person name="Liu C."/>
        </authorList>
    </citation>
    <scope>NUCLEOTIDE SEQUENCE</scope>
    <source>
        <strain evidence="11">D42-62</strain>
    </source>
</reference>
<sequence>MLEYAFTYADLEYFFLILMRVGSFMFEAPFFSMNNTPRRVRAALAICIAFLLYQSLPRQTIAYDTLLGYTIIVMKEVITGLMLGFAANLCATIVTFAGQIADMEMGLSMASLMDPATRQNATITGVYYNYMILLMLMLSGMHRYLLKALAETYTLIPVNEVIFRRDKIMMAVIEFLSDYIVIGFRICLPIFAVMIILNAVLGVLAKVSPQMNMFAVGIQMKVLTGLCILFFSTAMLPGAASFIYDQMKHMVSVFVEVMMQ</sequence>
<keyword evidence="7 10" id="KW-0472">Membrane</keyword>
<dbReference type="GO" id="GO:0006605">
    <property type="term" value="P:protein targeting"/>
    <property type="evidence" value="ECO:0007669"/>
    <property type="project" value="UniProtKB-UniRule"/>
</dbReference>
<feature type="transmembrane region" description="Helical" evidence="10">
    <location>
        <begin position="121"/>
        <end position="141"/>
    </location>
</feature>
<comment type="caution">
    <text evidence="11">The sequence shown here is derived from an EMBL/GenBank/DDBJ whole genome shotgun (WGS) entry which is preliminary data.</text>
</comment>
<dbReference type="OrthoDB" id="9807748at2"/>
<dbReference type="InterPro" id="IPR006303">
    <property type="entry name" value="FliR"/>
</dbReference>
<keyword evidence="5 10" id="KW-0812">Transmembrane</keyword>
<keyword evidence="6 10" id="KW-1133">Transmembrane helix</keyword>
<accession>A0A9X5BGA7</accession>
<keyword evidence="4 10" id="KW-1003">Cell membrane</keyword>
<keyword evidence="11" id="KW-0282">Flagellum</keyword>
<proteinExistence type="inferred from homology"/>
<evidence type="ECO:0000256" key="4">
    <source>
        <dbReference type="ARBA" id="ARBA00022475"/>
    </source>
</evidence>
<dbReference type="NCBIfam" id="TIGR01400">
    <property type="entry name" value="fliR"/>
    <property type="match status" value="1"/>
</dbReference>
<dbReference type="PRINTS" id="PR00953">
    <property type="entry name" value="TYPE3IMRPROT"/>
</dbReference>
<comment type="function">
    <text evidence="1 10">Role in flagellar biosynthesis.</text>
</comment>
<keyword evidence="12" id="KW-1185">Reference proteome</keyword>
<evidence type="ECO:0000256" key="2">
    <source>
        <dbReference type="ARBA" id="ARBA00009772"/>
    </source>
</evidence>
<dbReference type="GO" id="GO:0009425">
    <property type="term" value="C:bacterial-type flagellum basal body"/>
    <property type="evidence" value="ECO:0007669"/>
    <property type="project" value="UniProtKB-SubCell"/>
</dbReference>
<keyword evidence="8 10" id="KW-0975">Bacterial flagellum</keyword>
<organism evidence="11 12">
    <name type="scientific">Parablautia muri</name>
    <dbReference type="NCBI Taxonomy" id="2320879"/>
    <lineage>
        <taxon>Bacteria</taxon>
        <taxon>Bacillati</taxon>
        <taxon>Bacillota</taxon>
        <taxon>Clostridia</taxon>
        <taxon>Lachnospirales</taxon>
        <taxon>Lachnospiraceae</taxon>
        <taxon>Parablautia</taxon>
    </lineage>
</organism>
<evidence type="ECO:0000256" key="9">
    <source>
        <dbReference type="NCBIfam" id="TIGR01400"/>
    </source>
</evidence>
<name>A0A9X5BGA7_9FIRM</name>
<keyword evidence="11" id="KW-0969">Cilium</keyword>
<evidence type="ECO:0000256" key="7">
    <source>
        <dbReference type="ARBA" id="ARBA00023136"/>
    </source>
</evidence>
<dbReference type="AlphaFoldDB" id="A0A9X5BGA7"/>
<feature type="transmembrane region" description="Helical" evidence="10">
    <location>
        <begin position="13"/>
        <end position="33"/>
    </location>
</feature>
<dbReference type="RefSeq" id="WP_160560570.1">
    <property type="nucleotide sequence ID" value="NZ_QZDT01000020.1"/>
</dbReference>
<feature type="transmembrane region" description="Helical" evidence="10">
    <location>
        <begin position="40"/>
        <end position="57"/>
    </location>
</feature>
<feature type="transmembrane region" description="Helical" evidence="10">
    <location>
        <begin position="179"/>
        <end position="201"/>
    </location>
</feature>
<dbReference type="GO" id="GO:0005886">
    <property type="term" value="C:plasma membrane"/>
    <property type="evidence" value="ECO:0007669"/>
    <property type="project" value="UniProtKB-SubCell"/>
</dbReference>